<keyword evidence="9" id="KW-1185">Reference proteome</keyword>
<evidence type="ECO:0000256" key="4">
    <source>
        <dbReference type="ARBA" id="ARBA00023136"/>
    </source>
</evidence>
<dbReference type="PROSITE" id="PS50897">
    <property type="entry name" value="CTLH"/>
    <property type="match status" value="1"/>
</dbReference>
<dbReference type="SMART" id="SM00668">
    <property type="entry name" value="CTLH"/>
    <property type="match status" value="1"/>
</dbReference>
<organism evidence="8 9">
    <name type="scientific">Candolleomyces eurysporus</name>
    <dbReference type="NCBI Taxonomy" id="2828524"/>
    <lineage>
        <taxon>Eukaryota</taxon>
        <taxon>Fungi</taxon>
        <taxon>Dikarya</taxon>
        <taxon>Basidiomycota</taxon>
        <taxon>Agaricomycotina</taxon>
        <taxon>Agaricomycetes</taxon>
        <taxon>Agaricomycetidae</taxon>
        <taxon>Agaricales</taxon>
        <taxon>Agaricineae</taxon>
        <taxon>Psathyrellaceae</taxon>
        <taxon>Candolleomyces</taxon>
    </lineage>
</organism>
<proteinExistence type="predicted"/>
<feature type="transmembrane region" description="Helical" evidence="6">
    <location>
        <begin position="20"/>
        <end position="38"/>
    </location>
</feature>
<dbReference type="GO" id="GO:0015174">
    <property type="term" value="F:basic amino acid transmembrane transporter activity"/>
    <property type="evidence" value="ECO:0007669"/>
    <property type="project" value="TreeGrafter"/>
</dbReference>
<dbReference type="OrthoDB" id="8048523at2759"/>
<comment type="caution">
    <text evidence="8">The sequence shown here is derived from an EMBL/GenBank/DDBJ whole genome shotgun (WGS) entry which is preliminary data.</text>
</comment>
<evidence type="ECO:0000256" key="3">
    <source>
        <dbReference type="ARBA" id="ARBA00022989"/>
    </source>
</evidence>
<dbReference type="InterPro" id="IPR024964">
    <property type="entry name" value="CTLH/CRA"/>
</dbReference>
<dbReference type="Pfam" id="PF04193">
    <property type="entry name" value="PQ-loop"/>
    <property type="match status" value="1"/>
</dbReference>
<gene>
    <name evidence="8" type="ORF">H1R20_g13630</name>
</gene>
<feature type="non-terminal residue" evidence="8">
    <location>
        <position position="345"/>
    </location>
</feature>
<dbReference type="AlphaFoldDB" id="A0A9W8IU91"/>
<evidence type="ECO:0000256" key="1">
    <source>
        <dbReference type="ARBA" id="ARBA00004141"/>
    </source>
</evidence>
<dbReference type="InterPro" id="IPR006603">
    <property type="entry name" value="PQ-loop_rpt"/>
</dbReference>
<feature type="region of interest" description="Disordered" evidence="5">
    <location>
        <begin position="221"/>
        <end position="254"/>
    </location>
</feature>
<name>A0A9W8IU91_9AGAR</name>
<evidence type="ECO:0000259" key="7">
    <source>
        <dbReference type="PROSITE" id="PS50897"/>
    </source>
</evidence>
<dbReference type="InterPro" id="IPR006595">
    <property type="entry name" value="CTLH_C"/>
</dbReference>
<feature type="transmembrane region" description="Helical" evidence="6">
    <location>
        <begin position="50"/>
        <end position="71"/>
    </location>
</feature>
<dbReference type="EMBL" id="JANBPK010001334">
    <property type="protein sequence ID" value="KAJ2923456.1"/>
    <property type="molecule type" value="Genomic_DNA"/>
</dbReference>
<feature type="transmembrane region" description="Helical" evidence="6">
    <location>
        <begin position="91"/>
        <end position="112"/>
    </location>
</feature>
<protein>
    <recommendedName>
        <fullName evidence="7">CTLH domain-containing protein</fullName>
    </recommendedName>
</protein>
<evidence type="ECO:0000256" key="5">
    <source>
        <dbReference type="SAM" id="MobiDB-lite"/>
    </source>
</evidence>
<evidence type="ECO:0000313" key="8">
    <source>
        <dbReference type="EMBL" id="KAJ2923456.1"/>
    </source>
</evidence>
<keyword evidence="4 6" id="KW-0472">Membrane</keyword>
<dbReference type="GO" id="GO:0000329">
    <property type="term" value="C:fungal-type vacuole membrane"/>
    <property type="evidence" value="ECO:0007669"/>
    <property type="project" value="TreeGrafter"/>
</dbReference>
<dbReference type="GO" id="GO:0034488">
    <property type="term" value="P:basic amino acid transmembrane export from vacuole"/>
    <property type="evidence" value="ECO:0007669"/>
    <property type="project" value="TreeGrafter"/>
</dbReference>
<sequence>MVDDDHPKDEPDFERVLGRIFAWICTTLYLTSRLPQIWKNYVRKSVEGLSMYLFVFAFLGNSFYVASILLSPKTYLPPPESTNFIRESIPYLLGSSGTLMFDITIVTQSFIYRPRPKRQHTTPRWPSSAAEAPEVLLQNVKRRSEIRELILAGEVDNAIDLLNKYFPSVLAESPSPSERPSSSNPEGSFTYVSATSVEAAHLLLNLRILAFIEACRTRPLEVPHPTKPPPEVVQSNAASQSDISTAMDTSEHSTLPLRELPAVEPGVRDIDPEVLDSLIYKGRKLYALVKALPNPKDREVYKQELKNVGGILAYKDPEESSVAKYLAYQRREAVADQINRAVLRE</sequence>
<reference evidence="8" key="1">
    <citation type="submission" date="2022-06" db="EMBL/GenBank/DDBJ databases">
        <title>Genome Sequence of Candolleomyces eurysporus.</title>
        <authorList>
            <person name="Buettner E."/>
        </authorList>
    </citation>
    <scope>NUCLEOTIDE SEQUENCE</scope>
    <source>
        <strain evidence="8">VTCC 930004</strain>
    </source>
</reference>
<feature type="domain" description="CTLH" evidence="7">
    <location>
        <begin position="139"/>
        <end position="222"/>
    </location>
</feature>
<keyword evidence="3 6" id="KW-1133">Transmembrane helix</keyword>
<feature type="compositionally biased region" description="Polar residues" evidence="5">
    <location>
        <begin position="233"/>
        <end position="248"/>
    </location>
</feature>
<accession>A0A9W8IU91</accession>
<dbReference type="Gene3D" id="1.20.1280.290">
    <property type="match status" value="1"/>
</dbReference>
<keyword evidence="2 6" id="KW-0812">Transmembrane</keyword>
<dbReference type="PANTHER" id="PTHR16201:SF34">
    <property type="entry name" value="LYSOSOMAL AMINO ACID TRANSPORTER 1"/>
    <property type="match status" value="1"/>
</dbReference>
<evidence type="ECO:0000256" key="6">
    <source>
        <dbReference type="SAM" id="Phobius"/>
    </source>
</evidence>
<dbReference type="Proteomes" id="UP001140091">
    <property type="component" value="Unassembled WGS sequence"/>
</dbReference>
<evidence type="ECO:0000256" key="2">
    <source>
        <dbReference type="ARBA" id="ARBA00022692"/>
    </source>
</evidence>
<evidence type="ECO:0000313" key="9">
    <source>
        <dbReference type="Proteomes" id="UP001140091"/>
    </source>
</evidence>
<dbReference type="SMART" id="SM00679">
    <property type="entry name" value="CTNS"/>
    <property type="match status" value="1"/>
</dbReference>
<comment type="subcellular location">
    <subcellularLocation>
        <location evidence="1">Membrane</location>
        <topology evidence="1">Multi-pass membrane protein</topology>
    </subcellularLocation>
</comment>
<dbReference type="PANTHER" id="PTHR16201">
    <property type="entry name" value="SEVEN TRANSMEMBRANE PROTEIN 1-RELATED"/>
    <property type="match status" value="1"/>
</dbReference>
<dbReference type="InterPro" id="IPR051415">
    <property type="entry name" value="LAAT-1"/>
</dbReference>
<dbReference type="Pfam" id="PF10607">
    <property type="entry name" value="CTLH"/>
    <property type="match status" value="1"/>
</dbReference>